<dbReference type="Proteomes" id="UP000236621">
    <property type="component" value="Unassembled WGS sequence"/>
</dbReference>
<protein>
    <submittedName>
        <fullName evidence="2">Uncharacterized protein</fullName>
    </submittedName>
</protein>
<feature type="region of interest" description="Disordered" evidence="1">
    <location>
        <begin position="120"/>
        <end position="156"/>
    </location>
</feature>
<evidence type="ECO:0000313" key="2">
    <source>
        <dbReference type="EMBL" id="PNY29766.1"/>
    </source>
</evidence>
<name>A0A2K3QQF1_9HYPO</name>
<dbReference type="OrthoDB" id="367221at2759"/>
<keyword evidence="3" id="KW-1185">Reference proteome</keyword>
<feature type="compositionally biased region" description="Pro residues" evidence="1">
    <location>
        <begin position="145"/>
        <end position="156"/>
    </location>
</feature>
<comment type="caution">
    <text evidence="2">The sequence shown here is derived from an EMBL/GenBank/DDBJ whole genome shotgun (WGS) entry which is preliminary data.</text>
</comment>
<proteinExistence type="predicted"/>
<reference evidence="2 3" key="1">
    <citation type="submission" date="2017-08" db="EMBL/GenBank/DDBJ databases">
        <title>Harnessing the power of phylogenomics to disentangle the directionality and signatures of interkingdom host jumping in the parasitic fungal genus Tolypocladium.</title>
        <authorList>
            <person name="Quandt C.A."/>
            <person name="Patterson W."/>
            <person name="Spatafora J.W."/>
        </authorList>
    </citation>
    <scope>NUCLEOTIDE SEQUENCE [LARGE SCALE GENOMIC DNA]</scope>
    <source>
        <strain evidence="2 3">CBS 113982</strain>
    </source>
</reference>
<evidence type="ECO:0000256" key="1">
    <source>
        <dbReference type="SAM" id="MobiDB-lite"/>
    </source>
</evidence>
<dbReference type="EMBL" id="NRSZ01000058">
    <property type="protein sequence ID" value="PNY29766.1"/>
    <property type="molecule type" value="Genomic_DNA"/>
</dbReference>
<dbReference type="AlphaFoldDB" id="A0A2K3QQF1"/>
<gene>
    <name evidence="2" type="ORF">TCAP_00321</name>
</gene>
<accession>A0A2K3QQF1</accession>
<evidence type="ECO:0000313" key="3">
    <source>
        <dbReference type="Proteomes" id="UP000236621"/>
    </source>
</evidence>
<sequence>MDARHLDRIRTRPTRQWDAAGSLRTANGVAVPGATGYGVAEPASTTCLSTQPRTPAWTQAGVSWREAANVGYLAGTLYGLAAHALRTCPECPAVQSRRQTPASARCLGACTARVADLVEANGPARQPAPRAERRRRLPTAQQAPEPQPPPPACDLA</sequence>
<organism evidence="2 3">
    <name type="scientific">Tolypocladium capitatum</name>
    <dbReference type="NCBI Taxonomy" id="45235"/>
    <lineage>
        <taxon>Eukaryota</taxon>
        <taxon>Fungi</taxon>
        <taxon>Dikarya</taxon>
        <taxon>Ascomycota</taxon>
        <taxon>Pezizomycotina</taxon>
        <taxon>Sordariomycetes</taxon>
        <taxon>Hypocreomycetidae</taxon>
        <taxon>Hypocreales</taxon>
        <taxon>Ophiocordycipitaceae</taxon>
        <taxon>Tolypocladium</taxon>
    </lineage>
</organism>